<dbReference type="SUPFAM" id="SSF50129">
    <property type="entry name" value="GroES-like"/>
    <property type="match status" value="1"/>
</dbReference>
<dbReference type="AlphaFoldDB" id="A0A0D5NEI9"/>
<gene>
    <name evidence="2" type="ORF">VN24_01715</name>
</gene>
<dbReference type="Pfam" id="PF08240">
    <property type="entry name" value="ADH_N"/>
    <property type="match status" value="1"/>
</dbReference>
<dbReference type="PATRIC" id="fig|1126833.4.peg.380"/>
<reference evidence="3" key="2">
    <citation type="submission" date="2015-03" db="EMBL/GenBank/DDBJ databases">
        <title>Genome sequence of Paenibacillus beijingensis strain DSM 24997T.</title>
        <authorList>
            <person name="Kwak Y."/>
            <person name="Shin J.-H."/>
        </authorList>
    </citation>
    <scope>NUCLEOTIDE SEQUENCE [LARGE SCALE GENOMIC DNA]</scope>
    <source>
        <strain evidence="3">DSM 24997</strain>
    </source>
</reference>
<dbReference type="Gene3D" id="3.90.180.10">
    <property type="entry name" value="Medium-chain alcohol dehydrogenases, catalytic domain"/>
    <property type="match status" value="1"/>
</dbReference>
<dbReference type="RefSeq" id="WP_045669015.1">
    <property type="nucleotide sequence ID" value="NZ_CP011058.1"/>
</dbReference>
<dbReference type="SMART" id="SM00829">
    <property type="entry name" value="PKS_ER"/>
    <property type="match status" value="1"/>
</dbReference>
<dbReference type="PANTHER" id="PTHR45033:SF2">
    <property type="entry name" value="ZINC-TYPE ALCOHOL DEHYDROGENASE-LIKE PROTEIN C1773.06C"/>
    <property type="match status" value="1"/>
</dbReference>
<dbReference type="InterPro" id="IPR052711">
    <property type="entry name" value="Zinc_ADH-like"/>
</dbReference>
<dbReference type="EMBL" id="CP011058">
    <property type="protein sequence ID" value="AJY73580.1"/>
    <property type="molecule type" value="Genomic_DNA"/>
</dbReference>
<sequence length="337" mass="35876">MKVYEIQDGFGLGHVKAAQRSVPVPGPGQVLLKIKAVSLNSRDLGIIDGFYFPDLKLPFIPVSDCVGEVVSFGSQASKFKIGDRVNGIFLQKWISGELTKPALESTLGSPLDGVLAEYAVLDEEGLVLTPEHLTDEEAAALPCAGVTAWNAIVTEGNVKAGDTVVVQGTGGVSLFALQFAKLHGAKVIVTSSSGEKLERAKALGADIGNNYRQNPDWDQAVLEQTHGRGADLVVDLGGASTLNRSISALRIGGTISMTGVLSGVTVERFDIVPAIRKKARLQAINVGSRDMFEEMNRAIVQNELHPVVDRVFPFEQAVEALQHLAAGAHFGKICIKI</sequence>
<dbReference type="Gene3D" id="3.40.50.720">
    <property type="entry name" value="NAD(P)-binding Rossmann-like Domain"/>
    <property type="match status" value="1"/>
</dbReference>
<dbReference type="CDD" id="cd08276">
    <property type="entry name" value="MDR7"/>
    <property type="match status" value="1"/>
</dbReference>
<dbReference type="InterPro" id="IPR013149">
    <property type="entry name" value="ADH-like_C"/>
</dbReference>
<evidence type="ECO:0000313" key="2">
    <source>
        <dbReference type="EMBL" id="AJY73580.1"/>
    </source>
</evidence>
<dbReference type="InterPro" id="IPR011032">
    <property type="entry name" value="GroES-like_sf"/>
</dbReference>
<keyword evidence="3" id="KW-1185">Reference proteome</keyword>
<dbReference type="InterPro" id="IPR036291">
    <property type="entry name" value="NAD(P)-bd_dom_sf"/>
</dbReference>
<dbReference type="Pfam" id="PF00107">
    <property type="entry name" value="ADH_zinc_N"/>
    <property type="match status" value="1"/>
</dbReference>
<dbReference type="KEGG" id="pbj:VN24_01715"/>
<dbReference type="SUPFAM" id="SSF51735">
    <property type="entry name" value="NAD(P)-binding Rossmann-fold domains"/>
    <property type="match status" value="1"/>
</dbReference>
<dbReference type="Proteomes" id="UP000032633">
    <property type="component" value="Chromosome"/>
</dbReference>
<proteinExistence type="predicted"/>
<dbReference type="HOGENOM" id="CLU_026673_3_4_9"/>
<evidence type="ECO:0000259" key="1">
    <source>
        <dbReference type="SMART" id="SM00829"/>
    </source>
</evidence>
<dbReference type="PANTHER" id="PTHR45033">
    <property type="match status" value="1"/>
</dbReference>
<accession>A0A0D5NEI9</accession>
<protein>
    <submittedName>
        <fullName evidence="2">NADPH:quinone oxidoreductase</fullName>
    </submittedName>
</protein>
<dbReference type="InterPro" id="IPR013154">
    <property type="entry name" value="ADH-like_N"/>
</dbReference>
<dbReference type="STRING" id="1126833.VN24_01715"/>
<feature type="domain" description="Enoyl reductase (ER)" evidence="1">
    <location>
        <begin position="11"/>
        <end position="335"/>
    </location>
</feature>
<dbReference type="OrthoDB" id="9787435at2"/>
<reference evidence="2 3" key="1">
    <citation type="journal article" date="2015" name="J. Biotechnol.">
        <title>Complete genome sequence of Paenibacillus beijingensis 7188(T) (=DSM 24997(T)), a novel rhizobacterium from jujube garden soil.</title>
        <authorList>
            <person name="Kwak Y."/>
            <person name="Shin J.H."/>
        </authorList>
    </citation>
    <scope>NUCLEOTIDE SEQUENCE [LARGE SCALE GENOMIC DNA]</scope>
    <source>
        <strain evidence="2 3">DSM 24997</strain>
    </source>
</reference>
<dbReference type="GO" id="GO:0016491">
    <property type="term" value="F:oxidoreductase activity"/>
    <property type="evidence" value="ECO:0007669"/>
    <property type="project" value="InterPro"/>
</dbReference>
<organism evidence="2 3">
    <name type="scientific">Paenibacillus beijingensis</name>
    <dbReference type="NCBI Taxonomy" id="1126833"/>
    <lineage>
        <taxon>Bacteria</taxon>
        <taxon>Bacillati</taxon>
        <taxon>Bacillota</taxon>
        <taxon>Bacilli</taxon>
        <taxon>Bacillales</taxon>
        <taxon>Paenibacillaceae</taxon>
        <taxon>Paenibacillus</taxon>
    </lineage>
</organism>
<name>A0A0D5NEI9_9BACL</name>
<dbReference type="InterPro" id="IPR020843">
    <property type="entry name" value="ER"/>
</dbReference>
<evidence type="ECO:0000313" key="3">
    <source>
        <dbReference type="Proteomes" id="UP000032633"/>
    </source>
</evidence>